<gene>
    <name evidence="1" type="ORF">DQX05_11935</name>
</gene>
<evidence type="ECO:0000313" key="1">
    <source>
        <dbReference type="EMBL" id="RJG23736.1"/>
    </source>
</evidence>
<proteinExistence type="predicted"/>
<dbReference type="GeneID" id="73388095"/>
<sequence>MKTASSAWSDVNIVGQLADLKEDQYRLTLALSTLMELLVEKGLITDEDIARKAHEVDRWLTDEPETSR</sequence>
<dbReference type="AlphaFoldDB" id="A0A3A3GM63"/>
<dbReference type="Proteomes" id="UP000266177">
    <property type="component" value="Unassembled WGS sequence"/>
</dbReference>
<accession>A0A3A3GM63</accession>
<dbReference type="EMBL" id="QYZD01000009">
    <property type="protein sequence ID" value="RJG23736.1"/>
    <property type="molecule type" value="Genomic_DNA"/>
</dbReference>
<comment type="caution">
    <text evidence="1">The sequence shown here is derived from an EMBL/GenBank/DDBJ whole genome shotgun (WGS) entry which is preliminary data.</text>
</comment>
<protein>
    <submittedName>
        <fullName evidence="1">Uncharacterized protein</fullName>
    </submittedName>
</protein>
<reference evidence="1 2" key="1">
    <citation type="submission" date="2018-09" db="EMBL/GenBank/DDBJ databases">
        <title>Paenibacillus SK2017-BO5.</title>
        <authorList>
            <person name="Piskunova J.V."/>
            <person name="Dubiley S.A."/>
            <person name="Severinov K.V."/>
        </authorList>
    </citation>
    <scope>NUCLEOTIDE SEQUENCE [LARGE SCALE GENOMIC DNA]</scope>
    <source>
        <strain evidence="1 2">BO5</strain>
    </source>
</reference>
<dbReference type="RefSeq" id="WP_006678707.1">
    <property type="nucleotide sequence ID" value="NZ_CP094446.1"/>
</dbReference>
<evidence type="ECO:0000313" key="2">
    <source>
        <dbReference type="Proteomes" id="UP000266177"/>
    </source>
</evidence>
<dbReference type="OrthoDB" id="2991654at2"/>
<name>A0A3A3GM63_PANTH</name>
<organism evidence="1 2">
    <name type="scientific">Paenibacillus thiaminolyticus</name>
    <name type="common">Bacillus thiaminolyticus</name>
    <dbReference type="NCBI Taxonomy" id="49283"/>
    <lineage>
        <taxon>Bacteria</taxon>
        <taxon>Bacillati</taxon>
        <taxon>Bacillota</taxon>
        <taxon>Bacilli</taxon>
        <taxon>Bacillales</taxon>
        <taxon>Paenibacillaceae</taxon>
        <taxon>Paenibacillus</taxon>
    </lineage>
</organism>